<accession>A0A318S6M1</accession>
<dbReference type="OrthoDB" id="9796817at2"/>
<dbReference type="Gene3D" id="3.90.76.10">
    <property type="entry name" value="Dipeptide-binding Protein, Domain 1"/>
    <property type="match status" value="1"/>
</dbReference>
<dbReference type="GO" id="GO:0015833">
    <property type="term" value="P:peptide transport"/>
    <property type="evidence" value="ECO:0007669"/>
    <property type="project" value="TreeGrafter"/>
</dbReference>
<dbReference type="Gene3D" id="3.40.190.10">
    <property type="entry name" value="Periplasmic binding protein-like II"/>
    <property type="match status" value="1"/>
</dbReference>
<organism evidence="3 4">
    <name type="scientific">Deinococcus yavapaiensis KR-236</name>
    <dbReference type="NCBI Taxonomy" id="694435"/>
    <lineage>
        <taxon>Bacteria</taxon>
        <taxon>Thermotogati</taxon>
        <taxon>Deinococcota</taxon>
        <taxon>Deinococci</taxon>
        <taxon>Deinococcales</taxon>
        <taxon>Deinococcaceae</taxon>
        <taxon>Deinococcus</taxon>
    </lineage>
</organism>
<dbReference type="InterPro" id="IPR000914">
    <property type="entry name" value="SBP_5_dom"/>
</dbReference>
<dbReference type="EMBL" id="QJSX01000007">
    <property type="protein sequence ID" value="PYE53863.1"/>
    <property type="molecule type" value="Genomic_DNA"/>
</dbReference>
<dbReference type="Proteomes" id="UP000248326">
    <property type="component" value="Unassembled WGS sequence"/>
</dbReference>
<evidence type="ECO:0000256" key="1">
    <source>
        <dbReference type="SAM" id="SignalP"/>
    </source>
</evidence>
<dbReference type="Gene3D" id="3.10.105.10">
    <property type="entry name" value="Dipeptide-binding Protein, Domain 3"/>
    <property type="match status" value="1"/>
</dbReference>
<keyword evidence="4" id="KW-1185">Reference proteome</keyword>
<evidence type="ECO:0000313" key="4">
    <source>
        <dbReference type="Proteomes" id="UP000248326"/>
    </source>
</evidence>
<feature type="signal peptide" evidence="1">
    <location>
        <begin position="1"/>
        <end position="25"/>
    </location>
</feature>
<dbReference type="SUPFAM" id="SSF53850">
    <property type="entry name" value="Periplasmic binding protein-like II"/>
    <property type="match status" value="1"/>
</dbReference>
<evidence type="ECO:0000313" key="3">
    <source>
        <dbReference type="EMBL" id="PYE53863.1"/>
    </source>
</evidence>
<name>A0A318S6M1_9DEIO</name>
<reference evidence="3 4" key="1">
    <citation type="submission" date="2018-06" db="EMBL/GenBank/DDBJ databases">
        <title>Genomic Encyclopedia of Type Strains, Phase IV (KMG-IV): sequencing the most valuable type-strain genomes for metagenomic binning, comparative biology and taxonomic classification.</title>
        <authorList>
            <person name="Goeker M."/>
        </authorList>
    </citation>
    <scope>NUCLEOTIDE SEQUENCE [LARGE SCALE GENOMIC DNA]</scope>
    <source>
        <strain evidence="3 4">DSM 18048</strain>
    </source>
</reference>
<feature type="domain" description="Solute-binding protein family 5" evidence="2">
    <location>
        <begin position="34"/>
        <end position="404"/>
    </location>
</feature>
<dbReference type="GO" id="GO:1904680">
    <property type="term" value="F:peptide transmembrane transporter activity"/>
    <property type="evidence" value="ECO:0007669"/>
    <property type="project" value="TreeGrafter"/>
</dbReference>
<keyword evidence="1" id="KW-0732">Signal</keyword>
<protein>
    <submittedName>
        <fullName evidence="3">Peptide/nickel transport system substrate-binding protein</fullName>
    </submittedName>
</protein>
<comment type="caution">
    <text evidence="3">The sequence shown here is derived from an EMBL/GenBank/DDBJ whole genome shotgun (WGS) entry which is preliminary data.</text>
</comment>
<dbReference type="PANTHER" id="PTHR30290">
    <property type="entry name" value="PERIPLASMIC BINDING COMPONENT OF ABC TRANSPORTER"/>
    <property type="match status" value="1"/>
</dbReference>
<feature type="chain" id="PRO_5016390643" evidence="1">
    <location>
        <begin position="26"/>
        <end position="592"/>
    </location>
</feature>
<sequence>MIKVLTNVLTGALALAAMTGTASFAQDAKYLVSVTLKPGIKWSDGTPLTARDFVGGYDLIWAQGYGIWNQLTDVKAKDDATIEFYLKDVSPTILRQLVRSNQTGSWSQYGPLYTRARQLRVKGADRNGADVKDLLNDLEKYKPTTTVSYGPFYLTSNKVGPTQLELVKNKGGYNAGRIGFDRVIVYYGETQQVLPLLLSNQIDYSIAAFTPSDVKAIAQNPNLQLIKSPLSVGPALWFNQNIDTFSKKEFRQAVAHVINRDEVARIALGDAGKPIQYMAGFSDLLVPGWLNATTRRGLDEYKTDVSKATALLQSIGFKKQGATWVDDEGKPVKFEITAPGDFVDFLAAAQAVSQQLNRFGFQTTVRSIAAQERPATIDQARYQALMDFGLISTPSHPSTSYGYYMTEGFFGSNKPDAKTGSKGMNWPLTQKTKDGKTVNIRTLIQQSLAGDDVAKQKTYVQTLAQIFNDQLPVIPIFERYTTDPINTKARVTGWLPMNNSIYKNNQGSDNYIAIQFLNGTLKPIAGSDKSFRTALPYQQQDYSFNFFTGNSLQQSFSSPVYHMAFPPLMWYSETQQRYTPAVAQKYTVTELK</sequence>
<dbReference type="Pfam" id="PF00496">
    <property type="entry name" value="SBP_bac_5"/>
    <property type="match status" value="1"/>
</dbReference>
<dbReference type="RefSeq" id="WP_110886769.1">
    <property type="nucleotide sequence ID" value="NZ_QJSX01000007.1"/>
</dbReference>
<gene>
    <name evidence="3" type="ORF">DES52_107121</name>
</gene>
<dbReference type="AlphaFoldDB" id="A0A318S6M1"/>
<evidence type="ECO:0000259" key="2">
    <source>
        <dbReference type="Pfam" id="PF00496"/>
    </source>
</evidence>
<dbReference type="InterPro" id="IPR039424">
    <property type="entry name" value="SBP_5"/>
</dbReference>
<proteinExistence type="predicted"/>